<evidence type="ECO:0000256" key="4">
    <source>
        <dbReference type="ARBA" id="ARBA00012173"/>
    </source>
</evidence>
<sequence>MTDDHSSRPASHIFQPAHDEPLAADGDVVIIGAGLAGLFTALKLSPMPVTVVAAAPLGQGASTGWAQGGVASAMGSTDRPEFHAADTIAAGAGTVDEDVARFVAEEGPDRIADLIGYGVPFDREPDGTFALSREAAHSHRRVAHVSGDRTGASILETLVARVRATPSIRVLEGYEADELLMADDRVEGVRLVRAAEHGHEVYEYVPACAVVLATGGVGALYAVTTNPAYARGESIAMAARAGAVIADAEFVQFHPTAIDAGLDPAPLATEALRGEGATLINSLGERFMLPLDPRAELGSRDVVARAVFKEIAEGRGVFLDCRTAVGAHFPAAFPTVYALCRNAGIDPVSQPIPVAPAAHYHMGGIATDARGRSSVPGLWAVGEVASTGLHGANRLASNSLLEAMVFGARAATDIATLGRGTRHTRTDLQRVGDIVPDHSLSRSAAVARLRKTMSDDVGVVRSAAGLRKAIATLRDIERAAGSDRVLANMALAGRFIAVGALLREESRGAQLRSDFTDANPQFAHRAFLKLADVDTIGNRPAAVADAALSAWQWQAGAAR</sequence>
<dbReference type="Pfam" id="PF00890">
    <property type="entry name" value="FAD_binding_2"/>
    <property type="match status" value="1"/>
</dbReference>
<dbReference type="InterPro" id="IPR005288">
    <property type="entry name" value="NadB"/>
</dbReference>
<evidence type="ECO:0000256" key="9">
    <source>
        <dbReference type="ARBA" id="ARBA00048305"/>
    </source>
</evidence>
<dbReference type="EMBL" id="LMTR01000089">
    <property type="protein sequence ID" value="KWT64700.1"/>
    <property type="molecule type" value="Genomic_DNA"/>
</dbReference>
<gene>
    <name evidence="14" type="ORF">APY04_3172</name>
</gene>
<dbReference type="AlphaFoldDB" id="A0A109B9T1"/>
<dbReference type="SUPFAM" id="SSF51905">
    <property type="entry name" value="FAD/NAD(P)-binding domain"/>
    <property type="match status" value="1"/>
</dbReference>
<comment type="catalytic activity">
    <reaction evidence="9">
        <text>L-aspartate + O2 = iminosuccinate + H2O2</text>
        <dbReference type="Rhea" id="RHEA:25876"/>
        <dbReference type="ChEBI" id="CHEBI:15379"/>
        <dbReference type="ChEBI" id="CHEBI:16240"/>
        <dbReference type="ChEBI" id="CHEBI:29991"/>
        <dbReference type="ChEBI" id="CHEBI:77875"/>
        <dbReference type="EC" id="1.4.3.16"/>
    </reaction>
    <physiologicalReaction direction="left-to-right" evidence="9">
        <dbReference type="Rhea" id="RHEA:25877"/>
    </physiologicalReaction>
</comment>
<comment type="similarity">
    <text evidence="3 11">Belongs to the FAD-dependent oxidoreductase 2 family. NadB subfamily.</text>
</comment>
<dbReference type="Proteomes" id="UP000059074">
    <property type="component" value="Unassembled WGS sequence"/>
</dbReference>
<dbReference type="PRINTS" id="PR00368">
    <property type="entry name" value="FADPNR"/>
</dbReference>
<evidence type="ECO:0000313" key="14">
    <source>
        <dbReference type="EMBL" id="KWT64700.1"/>
    </source>
</evidence>
<evidence type="ECO:0000256" key="10">
    <source>
        <dbReference type="NCBIfam" id="TIGR00551"/>
    </source>
</evidence>
<dbReference type="Gene3D" id="3.50.50.60">
    <property type="entry name" value="FAD/NAD(P)-binding domain"/>
    <property type="match status" value="1"/>
</dbReference>
<reference evidence="14 15" key="1">
    <citation type="submission" date="2015-10" db="EMBL/GenBank/DDBJ databases">
        <title>Transcriptomic analysis of a linuron degrading triple-species bacterial consortium.</title>
        <authorList>
            <person name="Albers P."/>
        </authorList>
    </citation>
    <scope>NUCLEOTIDE SEQUENCE [LARGE SCALE GENOMIC DNA]</scope>
    <source>
        <strain evidence="14 15">WDL6</strain>
    </source>
</reference>
<evidence type="ECO:0000256" key="7">
    <source>
        <dbReference type="ARBA" id="ARBA00022827"/>
    </source>
</evidence>
<keyword evidence="5 11" id="KW-0285">Flavoprotein</keyword>
<dbReference type="NCBIfam" id="NF005701">
    <property type="entry name" value="PRK07512.1"/>
    <property type="match status" value="1"/>
</dbReference>
<dbReference type="NCBIfam" id="TIGR00551">
    <property type="entry name" value="nadB"/>
    <property type="match status" value="1"/>
</dbReference>
<evidence type="ECO:0000256" key="8">
    <source>
        <dbReference type="ARBA" id="ARBA00023002"/>
    </source>
</evidence>
<keyword evidence="7 11" id="KW-0274">FAD</keyword>
<evidence type="ECO:0000256" key="11">
    <source>
        <dbReference type="RuleBase" id="RU362049"/>
    </source>
</evidence>
<dbReference type="PANTHER" id="PTHR42716">
    <property type="entry name" value="L-ASPARTATE OXIDASE"/>
    <property type="match status" value="1"/>
</dbReference>
<dbReference type="UniPathway" id="UPA00253">
    <property type="reaction ID" value="UER00326"/>
</dbReference>
<dbReference type="InterPro" id="IPR027477">
    <property type="entry name" value="Succ_DH/fumarate_Rdtase_cat_sf"/>
</dbReference>
<proteinExistence type="inferred from homology"/>
<dbReference type="InterPro" id="IPR037099">
    <property type="entry name" value="Fum_R/Succ_DH_flav-like_C_sf"/>
</dbReference>
<dbReference type="SUPFAM" id="SSF56425">
    <property type="entry name" value="Succinate dehydrogenase/fumarate reductase flavoprotein, catalytic domain"/>
    <property type="match status" value="1"/>
</dbReference>
<comment type="function">
    <text evidence="11">Catalyzes the oxidation of L-aspartate to iminoaspartate.</text>
</comment>
<dbReference type="SUPFAM" id="SSF46977">
    <property type="entry name" value="Succinate dehydrogenase/fumarate reductase flavoprotein C-terminal domain"/>
    <property type="match status" value="1"/>
</dbReference>
<dbReference type="RefSeq" id="WP_083509852.1">
    <property type="nucleotide sequence ID" value="NZ_LMTR01000089.1"/>
</dbReference>
<comment type="cofactor">
    <cofactor evidence="1 11">
        <name>FAD</name>
        <dbReference type="ChEBI" id="CHEBI:57692"/>
    </cofactor>
</comment>
<evidence type="ECO:0000256" key="6">
    <source>
        <dbReference type="ARBA" id="ARBA00022642"/>
    </source>
</evidence>
<accession>A0A109B9T1</accession>
<organism evidence="14 15">
    <name type="scientific">Hyphomicrobium sulfonivorans</name>
    <dbReference type="NCBI Taxonomy" id="121290"/>
    <lineage>
        <taxon>Bacteria</taxon>
        <taxon>Pseudomonadati</taxon>
        <taxon>Pseudomonadota</taxon>
        <taxon>Alphaproteobacteria</taxon>
        <taxon>Hyphomicrobiales</taxon>
        <taxon>Hyphomicrobiaceae</taxon>
        <taxon>Hyphomicrobium</taxon>
    </lineage>
</organism>
<dbReference type="InterPro" id="IPR036188">
    <property type="entry name" value="FAD/NAD-bd_sf"/>
</dbReference>
<dbReference type="Gene3D" id="1.20.58.100">
    <property type="entry name" value="Fumarate reductase/succinate dehydrogenase flavoprotein-like, C-terminal domain"/>
    <property type="match status" value="1"/>
</dbReference>
<keyword evidence="6 11" id="KW-0662">Pyridine nucleotide biosynthesis</keyword>
<keyword evidence="8 11" id="KW-0560">Oxidoreductase</keyword>
<evidence type="ECO:0000259" key="13">
    <source>
        <dbReference type="Pfam" id="PF02910"/>
    </source>
</evidence>
<evidence type="ECO:0000256" key="5">
    <source>
        <dbReference type="ARBA" id="ARBA00022630"/>
    </source>
</evidence>
<feature type="domain" description="FAD-dependent oxidoreductase 2 FAD-binding" evidence="12">
    <location>
        <begin position="27"/>
        <end position="400"/>
    </location>
</feature>
<dbReference type="InterPro" id="IPR015939">
    <property type="entry name" value="Fum_Rdtase/Succ_DH_flav-like_C"/>
</dbReference>
<dbReference type="PANTHER" id="PTHR42716:SF2">
    <property type="entry name" value="L-ASPARTATE OXIDASE, CHLOROPLASTIC"/>
    <property type="match status" value="1"/>
</dbReference>
<dbReference type="GO" id="GO:0008734">
    <property type="term" value="F:L-aspartate oxidase activity"/>
    <property type="evidence" value="ECO:0007669"/>
    <property type="project" value="UniProtKB-UniRule"/>
</dbReference>
<dbReference type="Gene3D" id="3.90.700.10">
    <property type="entry name" value="Succinate dehydrogenase/fumarate reductase flavoprotein, catalytic domain"/>
    <property type="match status" value="1"/>
</dbReference>
<name>A0A109B9T1_HYPSL</name>
<dbReference type="STRING" id="121290.APY04_3172"/>
<evidence type="ECO:0000259" key="12">
    <source>
        <dbReference type="Pfam" id="PF00890"/>
    </source>
</evidence>
<evidence type="ECO:0000256" key="1">
    <source>
        <dbReference type="ARBA" id="ARBA00001974"/>
    </source>
</evidence>
<feature type="domain" description="Fumarate reductase/succinate dehydrogenase flavoprotein-like C-terminal" evidence="13">
    <location>
        <begin position="486"/>
        <end position="520"/>
    </location>
</feature>
<dbReference type="EC" id="1.4.3.16" evidence="4 10"/>
<comment type="subcellular location">
    <subcellularLocation>
        <location evidence="11">Cytoplasm</location>
    </subcellularLocation>
</comment>
<evidence type="ECO:0000256" key="3">
    <source>
        <dbReference type="ARBA" id="ARBA00008562"/>
    </source>
</evidence>
<dbReference type="Pfam" id="PF02910">
    <property type="entry name" value="Succ_DH_flav_C"/>
    <property type="match status" value="1"/>
</dbReference>
<dbReference type="OrthoDB" id="9806724at2"/>
<comment type="caution">
    <text evidence="14">The sequence shown here is derived from an EMBL/GenBank/DDBJ whole genome shotgun (WGS) entry which is preliminary data.</text>
</comment>
<dbReference type="FunFam" id="3.90.700.10:FF:000002">
    <property type="entry name" value="L-aspartate oxidase"/>
    <property type="match status" value="1"/>
</dbReference>
<evidence type="ECO:0000313" key="15">
    <source>
        <dbReference type="Proteomes" id="UP000059074"/>
    </source>
</evidence>
<dbReference type="GO" id="GO:0005737">
    <property type="term" value="C:cytoplasm"/>
    <property type="evidence" value="ECO:0007669"/>
    <property type="project" value="UniProtKB-SubCell"/>
</dbReference>
<dbReference type="GO" id="GO:0034628">
    <property type="term" value="P:'de novo' NAD+ biosynthetic process from L-aspartate"/>
    <property type="evidence" value="ECO:0007669"/>
    <property type="project" value="TreeGrafter"/>
</dbReference>
<protein>
    <recommendedName>
        <fullName evidence="4 10">L-aspartate oxidase</fullName>
        <ecNumber evidence="4 10">1.4.3.16</ecNumber>
    </recommendedName>
</protein>
<evidence type="ECO:0000256" key="2">
    <source>
        <dbReference type="ARBA" id="ARBA00004950"/>
    </source>
</evidence>
<keyword evidence="15" id="KW-1185">Reference proteome</keyword>
<dbReference type="InterPro" id="IPR003953">
    <property type="entry name" value="FAD-dep_OxRdtase_2_FAD-bd"/>
</dbReference>
<comment type="pathway">
    <text evidence="2 11">Cofactor biosynthesis; NAD(+) biosynthesis; iminoaspartate from L-aspartate (oxidase route): step 1/1.</text>
</comment>
<dbReference type="PATRIC" id="fig|121290.4.peg.3629"/>